<evidence type="ECO:0000313" key="1">
    <source>
        <dbReference type="EMBL" id="KAK4804739.1"/>
    </source>
</evidence>
<name>A0AAN7RFP0_TRANT</name>
<reference evidence="1 2" key="1">
    <citation type="journal article" date="2023" name="Hortic Res">
        <title>Pangenome of water caltrop reveals structural variations and asymmetric subgenome divergence after allopolyploidization.</title>
        <authorList>
            <person name="Zhang X."/>
            <person name="Chen Y."/>
            <person name="Wang L."/>
            <person name="Yuan Y."/>
            <person name="Fang M."/>
            <person name="Shi L."/>
            <person name="Lu R."/>
            <person name="Comes H.P."/>
            <person name="Ma Y."/>
            <person name="Chen Y."/>
            <person name="Huang G."/>
            <person name="Zhou Y."/>
            <person name="Zheng Z."/>
            <person name="Qiu Y."/>
        </authorList>
    </citation>
    <scope>NUCLEOTIDE SEQUENCE [LARGE SCALE GENOMIC DNA]</scope>
    <source>
        <strain evidence="1">F231</strain>
    </source>
</reference>
<proteinExistence type="predicted"/>
<sequence length="104" mass="11113">MPLDWEVFPVPPGYHAGIIHDSTSEYEIDVALSGHVHAYEIGNPIDLIPLSSCLKASYRSLSSGLHFVVSAAVGPEAGGCGVRRGLGVEDGHWGEEAMVERVNE</sequence>
<protein>
    <submittedName>
        <fullName evidence="1">Uncharacterized protein</fullName>
    </submittedName>
</protein>
<evidence type="ECO:0000313" key="2">
    <source>
        <dbReference type="Proteomes" id="UP001346149"/>
    </source>
</evidence>
<gene>
    <name evidence="1" type="ORF">SAY86_004556</name>
</gene>
<accession>A0AAN7RFP0</accession>
<keyword evidence="2" id="KW-1185">Reference proteome</keyword>
<organism evidence="1 2">
    <name type="scientific">Trapa natans</name>
    <name type="common">Water chestnut</name>
    <dbReference type="NCBI Taxonomy" id="22666"/>
    <lineage>
        <taxon>Eukaryota</taxon>
        <taxon>Viridiplantae</taxon>
        <taxon>Streptophyta</taxon>
        <taxon>Embryophyta</taxon>
        <taxon>Tracheophyta</taxon>
        <taxon>Spermatophyta</taxon>
        <taxon>Magnoliopsida</taxon>
        <taxon>eudicotyledons</taxon>
        <taxon>Gunneridae</taxon>
        <taxon>Pentapetalae</taxon>
        <taxon>rosids</taxon>
        <taxon>malvids</taxon>
        <taxon>Myrtales</taxon>
        <taxon>Lythraceae</taxon>
        <taxon>Trapa</taxon>
    </lineage>
</organism>
<dbReference type="Proteomes" id="UP001346149">
    <property type="component" value="Unassembled WGS sequence"/>
</dbReference>
<dbReference type="EMBL" id="JAXQNO010000001">
    <property type="protein sequence ID" value="KAK4804739.1"/>
    <property type="molecule type" value="Genomic_DNA"/>
</dbReference>
<dbReference type="AlphaFoldDB" id="A0AAN7RFP0"/>
<comment type="caution">
    <text evidence="1">The sequence shown here is derived from an EMBL/GenBank/DDBJ whole genome shotgun (WGS) entry which is preliminary data.</text>
</comment>